<dbReference type="Pfam" id="PF00355">
    <property type="entry name" value="Rieske"/>
    <property type="match status" value="1"/>
</dbReference>
<feature type="domain" description="Rieske" evidence="5">
    <location>
        <begin position="9"/>
        <end position="112"/>
    </location>
</feature>
<dbReference type="Gene3D" id="2.102.10.10">
    <property type="entry name" value="Rieske [2Fe-2S] iron-sulphur domain"/>
    <property type="match status" value="1"/>
</dbReference>
<reference evidence="6 7" key="1">
    <citation type="submission" date="2016-06" db="EMBL/GenBank/DDBJ databases">
        <authorList>
            <person name="Kjaerup R.B."/>
            <person name="Dalgaard T.S."/>
            <person name="Juul-Madsen H.R."/>
        </authorList>
    </citation>
    <scope>NUCLEOTIDE SEQUENCE [LARGE SCALE GENOMIC DNA]</scope>
    <source>
        <strain evidence="6">3</strain>
    </source>
</reference>
<evidence type="ECO:0000256" key="2">
    <source>
        <dbReference type="ARBA" id="ARBA00022723"/>
    </source>
</evidence>
<protein>
    <submittedName>
        <fullName evidence="6">Rieske (2Fe-2S) domain protein</fullName>
    </submittedName>
</protein>
<dbReference type="AlphaFoldDB" id="A0A1A8XLM1"/>
<dbReference type="PANTHER" id="PTHR40261:SF1">
    <property type="entry name" value="RIESKE DOMAIN-CONTAINING PROTEIN"/>
    <property type="match status" value="1"/>
</dbReference>
<accession>A0A1A8XLM1</accession>
<dbReference type="STRING" id="1860102.ACCAA_30006"/>
<evidence type="ECO:0000256" key="1">
    <source>
        <dbReference type="ARBA" id="ARBA00022714"/>
    </source>
</evidence>
<evidence type="ECO:0000256" key="3">
    <source>
        <dbReference type="ARBA" id="ARBA00023004"/>
    </source>
</evidence>
<sequence>MAADQRLICLAAALTDGGPGVRFTVCTNGVDEPAFAVRFQGRVAAYFNRCAHVPIELDWQPNEFFDDSGLYLICATHGALYSPQDGRCLGGRCNGRGLTPLPVEERDGAIYFTPNEQIP</sequence>
<dbReference type="InterPro" id="IPR017941">
    <property type="entry name" value="Rieske_2Fe-2S"/>
</dbReference>
<organism evidence="6 7">
    <name type="scientific">Candidatus Accumulibacter aalborgensis</name>
    <dbReference type="NCBI Taxonomy" id="1860102"/>
    <lineage>
        <taxon>Bacteria</taxon>
        <taxon>Pseudomonadati</taxon>
        <taxon>Pseudomonadota</taxon>
        <taxon>Betaproteobacteria</taxon>
        <taxon>Candidatus Accumulibacter</taxon>
    </lineage>
</organism>
<evidence type="ECO:0000259" key="5">
    <source>
        <dbReference type="PROSITE" id="PS51296"/>
    </source>
</evidence>
<evidence type="ECO:0000313" key="6">
    <source>
        <dbReference type="EMBL" id="SBT06045.1"/>
    </source>
</evidence>
<keyword evidence="4" id="KW-0411">Iron-sulfur</keyword>
<dbReference type="EMBL" id="FLQX01000105">
    <property type="protein sequence ID" value="SBT06045.1"/>
    <property type="molecule type" value="Genomic_DNA"/>
</dbReference>
<name>A0A1A8XLM1_9PROT</name>
<keyword evidence="2" id="KW-0479">Metal-binding</keyword>
<gene>
    <name evidence="6" type="ORF">ACCAA_30006</name>
</gene>
<evidence type="ECO:0000313" key="7">
    <source>
        <dbReference type="Proteomes" id="UP000199169"/>
    </source>
</evidence>
<dbReference type="Proteomes" id="UP000199169">
    <property type="component" value="Unassembled WGS sequence"/>
</dbReference>
<keyword evidence="1" id="KW-0001">2Fe-2S</keyword>
<dbReference type="RefSeq" id="WP_186406926.1">
    <property type="nucleotide sequence ID" value="NZ_FLQX01000105.1"/>
</dbReference>
<dbReference type="PANTHER" id="PTHR40261">
    <property type="match status" value="1"/>
</dbReference>
<evidence type="ECO:0000256" key="4">
    <source>
        <dbReference type="ARBA" id="ARBA00023014"/>
    </source>
</evidence>
<dbReference type="GO" id="GO:0051537">
    <property type="term" value="F:2 iron, 2 sulfur cluster binding"/>
    <property type="evidence" value="ECO:0007669"/>
    <property type="project" value="UniProtKB-KW"/>
</dbReference>
<dbReference type="PROSITE" id="PS51296">
    <property type="entry name" value="RIESKE"/>
    <property type="match status" value="1"/>
</dbReference>
<keyword evidence="7" id="KW-1185">Reference proteome</keyword>
<proteinExistence type="predicted"/>
<dbReference type="GO" id="GO:0046872">
    <property type="term" value="F:metal ion binding"/>
    <property type="evidence" value="ECO:0007669"/>
    <property type="project" value="UniProtKB-KW"/>
</dbReference>
<dbReference type="InterPro" id="IPR036922">
    <property type="entry name" value="Rieske_2Fe-2S_sf"/>
</dbReference>
<keyword evidence="3" id="KW-0408">Iron</keyword>
<dbReference type="SUPFAM" id="SSF50022">
    <property type="entry name" value="ISP domain"/>
    <property type="match status" value="1"/>
</dbReference>